<keyword evidence="1" id="KW-0479">Metal-binding</keyword>
<accession>A0A2H1W298</accession>
<gene>
    <name evidence="5" type="ORF">SFRICE_001925</name>
</gene>
<dbReference type="Gene3D" id="2.20.25.240">
    <property type="match status" value="1"/>
</dbReference>
<dbReference type="EMBL" id="ODYU01005862">
    <property type="protein sequence ID" value="SOQ47167.1"/>
    <property type="molecule type" value="Genomic_DNA"/>
</dbReference>
<dbReference type="Pfam" id="PF04500">
    <property type="entry name" value="FLYWCH"/>
    <property type="match status" value="1"/>
</dbReference>
<dbReference type="InterPro" id="IPR007588">
    <property type="entry name" value="Znf_FLYWCH"/>
</dbReference>
<protein>
    <submittedName>
        <fullName evidence="5">SFRICE_001925</fullName>
    </submittedName>
</protein>
<evidence type="ECO:0000256" key="2">
    <source>
        <dbReference type="ARBA" id="ARBA00022771"/>
    </source>
</evidence>
<proteinExistence type="predicted"/>
<dbReference type="GO" id="GO:0008270">
    <property type="term" value="F:zinc ion binding"/>
    <property type="evidence" value="ECO:0007669"/>
    <property type="project" value="UniProtKB-KW"/>
</dbReference>
<feature type="domain" description="FLYWCH-type" evidence="4">
    <location>
        <begin position="11"/>
        <end position="73"/>
    </location>
</feature>
<keyword evidence="3" id="KW-0862">Zinc</keyword>
<reference evidence="5" key="1">
    <citation type="submission" date="2016-07" db="EMBL/GenBank/DDBJ databases">
        <authorList>
            <person name="Bretaudeau A."/>
        </authorList>
    </citation>
    <scope>NUCLEOTIDE SEQUENCE</scope>
    <source>
        <strain evidence="5">Rice</strain>
        <tissue evidence="5">Whole body</tissue>
    </source>
</reference>
<evidence type="ECO:0000313" key="5">
    <source>
        <dbReference type="EMBL" id="SOQ47167.1"/>
    </source>
</evidence>
<dbReference type="AlphaFoldDB" id="A0A2H1W298"/>
<name>A0A2H1W298_SPOFR</name>
<organism evidence="5">
    <name type="scientific">Spodoptera frugiperda</name>
    <name type="common">Fall armyworm</name>
    <dbReference type="NCBI Taxonomy" id="7108"/>
    <lineage>
        <taxon>Eukaryota</taxon>
        <taxon>Metazoa</taxon>
        <taxon>Ecdysozoa</taxon>
        <taxon>Arthropoda</taxon>
        <taxon>Hexapoda</taxon>
        <taxon>Insecta</taxon>
        <taxon>Pterygota</taxon>
        <taxon>Neoptera</taxon>
        <taxon>Endopterygota</taxon>
        <taxon>Lepidoptera</taxon>
        <taxon>Glossata</taxon>
        <taxon>Ditrysia</taxon>
        <taxon>Noctuoidea</taxon>
        <taxon>Noctuidae</taxon>
        <taxon>Amphipyrinae</taxon>
        <taxon>Spodoptera</taxon>
    </lineage>
</organism>
<evidence type="ECO:0000256" key="1">
    <source>
        <dbReference type="ARBA" id="ARBA00022723"/>
    </source>
</evidence>
<keyword evidence="2" id="KW-0863">Zinc-finger</keyword>
<sequence>MPQNLTPSTQFIITSRGSRLLYCMGHTYYVNCRRRQNKSRVLWYCSCRRSKRCFASILTLDDRVVGQAPKHTHPPKLPLDII</sequence>
<evidence type="ECO:0000259" key="4">
    <source>
        <dbReference type="Pfam" id="PF04500"/>
    </source>
</evidence>
<evidence type="ECO:0000256" key="3">
    <source>
        <dbReference type="ARBA" id="ARBA00022833"/>
    </source>
</evidence>